<reference evidence="3" key="1">
    <citation type="journal article" date="2018" name="Virus Genes">
        <title>Air potato (Dioscorea bulbifera) plants displaying virus-like symptoms are co-infected with a novel potyvirus and a novel ampelovirus.</title>
        <authorList>
            <person name="Dey K.K."/>
            <person name="Sugikawa J."/>
            <person name="Kerr C."/>
            <person name="Melzer M.J."/>
        </authorList>
    </citation>
    <scope>NUCLEOTIDE SEQUENCE [LARGE SCALE GENOMIC DNA]</scope>
    <source>
        <strain evidence="3">APV1-FL</strain>
    </source>
</reference>
<dbReference type="InterPro" id="IPR029047">
    <property type="entry name" value="HSP70_peptide-bd_sf"/>
</dbReference>
<sequence>MELGIDFGTTYSTVCFDPQSGVDGCLLESRSPYIPTVVGFRADGTFSIGRAALAEEGLILYRDIKRWVGCNKINEHLYLQKLHPTYQVVVDEWDCSIGSVSHPMAPLKRVIDLVAIFLKGCLALLAETHPGDVRLCTCSVPADYNSYKRAFVFKACQSLKIGVQAVVNEPTAAAFSVMRDRSESKSEYLLVYDFGGGTFDVSLVLKSPGYMVVIDSLGDNYLGGRLVDEELQVRVASLLNVRSSDISSFSMEDLKITLSTRPDLELHDIGLLDKTLRSLIFKPVEFKELCSPIIDRTISLVTTVLTRNRVQSVQVVLIGGSVTLPGIREKLLNIPSVSGFVFAEETYRLAVAMGAARYAQTFTNTVRYRLVDCVAASLSDDRIPYKAHVILPKGHPTPCSVSYDFTMPTQNTALVLHEGESPNVLMNERCFSAALSTNVFPARSSGKMEISIGEDGRVSATFLGKHLENKLVVPDVSDFVSGLKFESLLSRQIIPNVREYQEIFGKMVGIGGIGGKSLRDREVLYRENGYAID</sequence>
<dbReference type="GO" id="GO:0030968">
    <property type="term" value="P:endoplasmic reticulum unfolded protein response"/>
    <property type="evidence" value="ECO:0007669"/>
    <property type="project" value="TreeGrafter"/>
</dbReference>
<dbReference type="SUPFAM" id="SSF100920">
    <property type="entry name" value="Heat shock protein 70kD (HSP70), peptide-binding domain"/>
    <property type="match status" value="1"/>
</dbReference>
<dbReference type="PROSITE" id="PS00329">
    <property type="entry name" value="HSP70_2"/>
    <property type="match status" value="1"/>
</dbReference>
<dbReference type="Pfam" id="PF00012">
    <property type="entry name" value="HSP70"/>
    <property type="match status" value="1"/>
</dbReference>
<dbReference type="EMBL" id="MH206615">
    <property type="protein sequence ID" value="AZB50209.1"/>
    <property type="molecule type" value="Genomic_RNA"/>
</dbReference>
<evidence type="ECO:0000256" key="2">
    <source>
        <dbReference type="ARBA" id="ARBA00022840"/>
    </source>
</evidence>
<dbReference type="PRINTS" id="PR00301">
    <property type="entry name" value="HEATSHOCK70"/>
</dbReference>
<evidence type="ECO:0000256" key="1">
    <source>
        <dbReference type="ARBA" id="ARBA00022741"/>
    </source>
</evidence>
<evidence type="ECO:0000313" key="4">
    <source>
        <dbReference type="Proteomes" id="UP000297067"/>
    </source>
</evidence>
<dbReference type="GO" id="GO:0005524">
    <property type="term" value="F:ATP binding"/>
    <property type="evidence" value="ECO:0007669"/>
    <property type="project" value="UniProtKB-KW"/>
</dbReference>
<dbReference type="InterPro" id="IPR013126">
    <property type="entry name" value="Hsp_70_fam"/>
</dbReference>
<dbReference type="Gene3D" id="3.30.420.40">
    <property type="match status" value="2"/>
</dbReference>
<protein>
    <submittedName>
        <fullName evidence="3">ORF3</fullName>
    </submittedName>
</protein>
<evidence type="ECO:0000313" key="3">
    <source>
        <dbReference type="EMBL" id="AZB50209.1"/>
    </source>
</evidence>
<dbReference type="Gene3D" id="3.90.640.10">
    <property type="entry name" value="Actin, Chain A, domain 4"/>
    <property type="match status" value="1"/>
</dbReference>
<dbReference type="KEGG" id="vg:65100086"/>
<dbReference type="SUPFAM" id="SSF53067">
    <property type="entry name" value="Actin-like ATPase domain"/>
    <property type="match status" value="2"/>
</dbReference>
<organism evidence="3">
    <name type="scientific">Air potato virus 1</name>
    <dbReference type="NCBI Taxonomy" id="2491018"/>
    <lineage>
        <taxon>Viruses</taxon>
        <taxon>Riboviria</taxon>
        <taxon>Orthornavirae</taxon>
        <taxon>Kitrinoviricota</taxon>
        <taxon>Alsuviricetes</taxon>
        <taxon>Martellivirales</taxon>
        <taxon>Closteroviridae</taxon>
        <taxon>Ampelovirus</taxon>
        <taxon>Ampelovirus bulbiferae</taxon>
    </lineage>
</organism>
<keyword evidence="4" id="KW-1185">Reference proteome</keyword>
<name>A0A3G6V9B9_9CLOS</name>
<keyword evidence="1" id="KW-0547">Nucleotide-binding</keyword>
<dbReference type="GeneID" id="65100086"/>
<keyword evidence="2" id="KW-0067">ATP-binding</keyword>
<dbReference type="InterPro" id="IPR018181">
    <property type="entry name" value="Heat_shock_70_CS"/>
</dbReference>
<dbReference type="RefSeq" id="YP_010085055.1">
    <property type="nucleotide sequence ID" value="NC_055177.1"/>
</dbReference>
<dbReference type="InterPro" id="IPR043129">
    <property type="entry name" value="ATPase_NBD"/>
</dbReference>
<dbReference type="GO" id="GO:0140662">
    <property type="term" value="F:ATP-dependent protein folding chaperone"/>
    <property type="evidence" value="ECO:0007669"/>
    <property type="project" value="InterPro"/>
</dbReference>
<accession>A0A3G6V9B9</accession>
<dbReference type="Proteomes" id="UP000297067">
    <property type="component" value="Segment"/>
</dbReference>
<dbReference type="PANTHER" id="PTHR45639">
    <property type="entry name" value="HSC70CB, ISOFORM G-RELATED"/>
    <property type="match status" value="1"/>
</dbReference>
<proteinExistence type="predicted"/>
<reference evidence="3" key="2">
    <citation type="submission" date="2018-04" db="EMBL/GenBank/DDBJ databases">
        <authorList>
            <person name="Melzer M."/>
        </authorList>
    </citation>
    <scope>NUCLEOTIDE SEQUENCE</scope>
    <source>
        <strain evidence="3">APV1-FL</strain>
    </source>
</reference>
<dbReference type="PANTHER" id="PTHR45639:SF34">
    <property type="entry name" value="CHAPERONE PROTEIN DNAK"/>
    <property type="match status" value="1"/>
</dbReference>